<dbReference type="InterPro" id="IPR045174">
    <property type="entry name" value="Dof"/>
</dbReference>
<proteinExistence type="predicted"/>
<dbReference type="Proteomes" id="UP000825729">
    <property type="component" value="Unassembled WGS sequence"/>
</dbReference>
<dbReference type="PROSITE" id="PS01361">
    <property type="entry name" value="ZF_DOF_1"/>
    <property type="match status" value="1"/>
</dbReference>
<sequence>MLVPSFLILAASRPEFAWMDHPQEMQQTMINTHTLEEVLGGSKPQPERRIRPQPEQALKCPRCDSTNTKFCYYNNYSLSQPRYFCKACRRYWTQGGSLRNVPVGGGCRKNKRSSSSSSSSKRAQDQQQSLAAPSNNPLIPNLSSLAYDPNDLTLAFARLHKQPSLGMDDHDLSILGNPGLAHADLLGEPGPTTGSSHALLDALKTGFLEDPNGFNSFYHGFDHGVLPYEDHHHHQHHQHHQMGATTATATTTVTTTKQEPYRDDMNNRGLVGFNWQHSGDGNMGIVDAGRDYYWNGNGSSWHGLLNSPLV</sequence>
<keyword evidence="7 8" id="KW-0539">Nucleus</keyword>
<name>A0AAV7F0A9_ARIFI</name>
<dbReference type="GO" id="GO:0008270">
    <property type="term" value="F:zinc ion binding"/>
    <property type="evidence" value="ECO:0007669"/>
    <property type="project" value="UniProtKB-KW"/>
</dbReference>
<keyword evidence="2 8" id="KW-0863">Zinc-finger</keyword>
<dbReference type="GO" id="GO:0003677">
    <property type="term" value="F:DNA binding"/>
    <property type="evidence" value="ECO:0007669"/>
    <property type="project" value="UniProtKB-UniRule"/>
</dbReference>
<evidence type="ECO:0000256" key="7">
    <source>
        <dbReference type="ARBA" id="ARBA00023242"/>
    </source>
</evidence>
<evidence type="ECO:0000313" key="12">
    <source>
        <dbReference type="EMBL" id="KAG9453342.1"/>
    </source>
</evidence>
<dbReference type="PANTHER" id="PTHR31992:SF123">
    <property type="entry name" value="DOF ZINC FINGER PROTEIN"/>
    <property type="match status" value="1"/>
</dbReference>
<evidence type="ECO:0000313" key="13">
    <source>
        <dbReference type="Proteomes" id="UP000825729"/>
    </source>
</evidence>
<gene>
    <name evidence="12" type="ORF">H6P81_006246</name>
</gene>
<organism evidence="12 13">
    <name type="scientific">Aristolochia fimbriata</name>
    <name type="common">White veined hardy Dutchman's pipe vine</name>
    <dbReference type="NCBI Taxonomy" id="158543"/>
    <lineage>
        <taxon>Eukaryota</taxon>
        <taxon>Viridiplantae</taxon>
        <taxon>Streptophyta</taxon>
        <taxon>Embryophyta</taxon>
        <taxon>Tracheophyta</taxon>
        <taxon>Spermatophyta</taxon>
        <taxon>Magnoliopsida</taxon>
        <taxon>Magnoliidae</taxon>
        <taxon>Piperales</taxon>
        <taxon>Aristolochiaceae</taxon>
        <taxon>Aristolochia</taxon>
    </lineage>
</organism>
<dbReference type="PANTHER" id="PTHR31992">
    <property type="entry name" value="DOF ZINC FINGER PROTEIN DOF1.4-RELATED"/>
    <property type="match status" value="1"/>
</dbReference>
<evidence type="ECO:0000259" key="11">
    <source>
        <dbReference type="PROSITE" id="PS50884"/>
    </source>
</evidence>
<reference evidence="12 13" key="1">
    <citation type="submission" date="2021-07" db="EMBL/GenBank/DDBJ databases">
        <title>The Aristolochia fimbriata genome: insights into angiosperm evolution, floral development and chemical biosynthesis.</title>
        <authorList>
            <person name="Jiao Y."/>
        </authorList>
    </citation>
    <scope>NUCLEOTIDE SEQUENCE [LARGE SCALE GENOMIC DNA]</scope>
    <source>
        <strain evidence="12">IBCAS-2021</strain>
        <tissue evidence="12">Leaf</tissue>
    </source>
</reference>
<evidence type="ECO:0000256" key="9">
    <source>
        <dbReference type="RuleBase" id="RU369094"/>
    </source>
</evidence>
<dbReference type="PROSITE" id="PS50884">
    <property type="entry name" value="ZF_DOF_2"/>
    <property type="match status" value="1"/>
</dbReference>
<keyword evidence="1 9" id="KW-0479">Metal-binding</keyword>
<accession>A0AAV7F0A9</accession>
<feature type="compositionally biased region" description="Polar residues" evidence="10">
    <location>
        <begin position="125"/>
        <end position="142"/>
    </location>
</feature>
<feature type="region of interest" description="Disordered" evidence="10">
    <location>
        <begin position="102"/>
        <end position="142"/>
    </location>
</feature>
<dbReference type="EMBL" id="JAINDJ010000003">
    <property type="protein sequence ID" value="KAG9453342.1"/>
    <property type="molecule type" value="Genomic_DNA"/>
</dbReference>
<evidence type="ECO:0000256" key="10">
    <source>
        <dbReference type="SAM" id="MobiDB-lite"/>
    </source>
</evidence>
<dbReference type="GO" id="GO:0003700">
    <property type="term" value="F:DNA-binding transcription factor activity"/>
    <property type="evidence" value="ECO:0007669"/>
    <property type="project" value="UniProtKB-UniRule"/>
</dbReference>
<comment type="caution">
    <text evidence="12">The sequence shown here is derived from an EMBL/GenBank/DDBJ whole genome shotgun (WGS) entry which is preliminary data.</text>
</comment>
<keyword evidence="6 9" id="KW-0804">Transcription</keyword>
<keyword evidence="3 9" id="KW-0862">Zinc</keyword>
<evidence type="ECO:0000256" key="4">
    <source>
        <dbReference type="ARBA" id="ARBA00023015"/>
    </source>
</evidence>
<evidence type="ECO:0000256" key="5">
    <source>
        <dbReference type="ARBA" id="ARBA00023125"/>
    </source>
</evidence>
<dbReference type="GO" id="GO:0005634">
    <property type="term" value="C:nucleus"/>
    <property type="evidence" value="ECO:0007669"/>
    <property type="project" value="UniProtKB-SubCell"/>
</dbReference>
<comment type="function">
    <text evidence="9">Transcription factor that binds specifically to a 5'-AA[AG]G-3' consensus core sequence.</text>
</comment>
<comment type="subcellular location">
    <subcellularLocation>
        <location evidence="8 9">Nucleus</location>
    </subcellularLocation>
</comment>
<evidence type="ECO:0000256" key="1">
    <source>
        <dbReference type="ARBA" id="ARBA00022723"/>
    </source>
</evidence>
<dbReference type="Pfam" id="PF02701">
    <property type="entry name" value="Zn_ribbon_Dof"/>
    <property type="match status" value="1"/>
</dbReference>
<evidence type="ECO:0000256" key="8">
    <source>
        <dbReference type="PROSITE-ProRule" id="PRU00071"/>
    </source>
</evidence>
<evidence type="ECO:0000256" key="2">
    <source>
        <dbReference type="ARBA" id="ARBA00022771"/>
    </source>
</evidence>
<dbReference type="InterPro" id="IPR003851">
    <property type="entry name" value="Znf_Dof"/>
</dbReference>
<protein>
    <recommendedName>
        <fullName evidence="9">Dof zinc finger protein</fullName>
    </recommendedName>
</protein>
<feature type="domain" description="Dof-type" evidence="11">
    <location>
        <begin position="58"/>
        <end position="112"/>
    </location>
</feature>
<evidence type="ECO:0000256" key="3">
    <source>
        <dbReference type="ARBA" id="ARBA00022833"/>
    </source>
</evidence>
<keyword evidence="4 9" id="KW-0805">Transcription regulation</keyword>
<keyword evidence="13" id="KW-1185">Reference proteome</keyword>
<keyword evidence="5 8" id="KW-0238">DNA-binding</keyword>
<dbReference type="AlphaFoldDB" id="A0AAV7F0A9"/>
<evidence type="ECO:0000256" key="6">
    <source>
        <dbReference type="ARBA" id="ARBA00023163"/>
    </source>
</evidence>